<dbReference type="PANTHER" id="PTHR33050:SF7">
    <property type="entry name" value="RIBONUCLEASE H"/>
    <property type="match status" value="1"/>
</dbReference>
<evidence type="ECO:0000313" key="2">
    <source>
        <dbReference type="Proteomes" id="UP000324800"/>
    </source>
</evidence>
<dbReference type="Proteomes" id="UP000324800">
    <property type="component" value="Unassembled WGS sequence"/>
</dbReference>
<name>A0A5J4UBF5_9EUKA</name>
<dbReference type="Gene3D" id="3.10.10.10">
    <property type="entry name" value="HIV Type 1 Reverse Transcriptase, subunit A, domain 1"/>
    <property type="match status" value="1"/>
</dbReference>
<dbReference type="InterPro" id="IPR036397">
    <property type="entry name" value="RNaseH_sf"/>
</dbReference>
<accession>A0A5J4UBF5</accession>
<organism evidence="1 2">
    <name type="scientific">Streblomastix strix</name>
    <dbReference type="NCBI Taxonomy" id="222440"/>
    <lineage>
        <taxon>Eukaryota</taxon>
        <taxon>Metamonada</taxon>
        <taxon>Preaxostyla</taxon>
        <taxon>Oxymonadida</taxon>
        <taxon>Streblomastigidae</taxon>
        <taxon>Streblomastix</taxon>
    </lineage>
</organism>
<dbReference type="Gene3D" id="3.30.420.10">
    <property type="entry name" value="Ribonuclease H-like superfamily/Ribonuclease H"/>
    <property type="match status" value="1"/>
</dbReference>
<dbReference type="GO" id="GO:0003676">
    <property type="term" value="F:nucleic acid binding"/>
    <property type="evidence" value="ECO:0007669"/>
    <property type="project" value="InterPro"/>
</dbReference>
<dbReference type="AlphaFoldDB" id="A0A5J4UBF5"/>
<proteinExistence type="predicted"/>
<gene>
    <name evidence="1" type="ORF">EZS28_036685</name>
</gene>
<reference evidence="1 2" key="1">
    <citation type="submission" date="2019-03" db="EMBL/GenBank/DDBJ databases">
        <title>Single cell metagenomics reveals metabolic interactions within the superorganism composed of flagellate Streblomastix strix and complex community of Bacteroidetes bacteria on its surface.</title>
        <authorList>
            <person name="Treitli S.C."/>
            <person name="Kolisko M."/>
            <person name="Husnik F."/>
            <person name="Keeling P."/>
            <person name="Hampl V."/>
        </authorList>
    </citation>
    <scope>NUCLEOTIDE SEQUENCE [LARGE SCALE GENOMIC DNA]</scope>
    <source>
        <strain evidence="1">ST1C</strain>
    </source>
</reference>
<dbReference type="Gene3D" id="3.30.70.270">
    <property type="match status" value="1"/>
</dbReference>
<sequence>LQIIPVWNQQANGRGTVQAGKITDPGNLDRNVDQTWHLHSYPNLHCITMLSLIIKRISDSGRSQSANQKVRLSLNRHRIAYQWKLNTVLIVMNIEDNDQINKETKVALNLRDISESSKQDVMLPNRLLNRIDKWQQINVDYWIEMGTRHAWTSEYSLNQLQLKTGQQMKNKDGIGESKFQEELDQKLKLGVIRQAKDEEILYWNAQYTVSKAGGKRRMIPDYAELNAATNQAYLQMENINTMIQLIHRGDHSTHLDMGKAYPHARVSQELQKYFGFHFRGKAYIYLGLLFGWNRRPMWHVVEASVEQMDRNCQERRKSEDQGSGIRYCRAELRKDVASRCIVAYEDIVQSINISSVQEYLKRQMHDGQKITRRLDIVVGESQGELANVLQVDTSKRNANHGCIGNELGAVLELITMEKEPIYIIKQLGKQRTLKSSNQREMTANLMALRSPRDSIPIVSCFLVRTDNTVTEFCARKWKAKYDLLQIVRSIRKHVLENNLKLEMIHIQRYKNITADSLSRIAANGDST</sequence>
<dbReference type="EMBL" id="SNRW01017977">
    <property type="protein sequence ID" value="KAA6367788.1"/>
    <property type="molecule type" value="Genomic_DNA"/>
</dbReference>
<dbReference type="InterPro" id="IPR052055">
    <property type="entry name" value="Hepadnavirus_pol/RT"/>
</dbReference>
<dbReference type="OrthoDB" id="2348824at2759"/>
<dbReference type="InterPro" id="IPR043128">
    <property type="entry name" value="Rev_trsase/Diguanyl_cyclase"/>
</dbReference>
<evidence type="ECO:0000313" key="1">
    <source>
        <dbReference type="EMBL" id="KAA6367788.1"/>
    </source>
</evidence>
<dbReference type="PANTHER" id="PTHR33050">
    <property type="entry name" value="REVERSE TRANSCRIPTASE DOMAIN-CONTAINING PROTEIN"/>
    <property type="match status" value="1"/>
</dbReference>
<dbReference type="SUPFAM" id="SSF56672">
    <property type="entry name" value="DNA/RNA polymerases"/>
    <property type="match status" value="1"/>
</dbReference>
<dbReference type="InterPro" id="IPR043502">
    <property type="entry name" value="DNA/RNA_pol_sf"/>
</dbReference>
<comment type="caution">
    <text evidence="1">The sequence shown here is derived from an EMBL/GenBank/DDBJ whole genome shotgun (WGS) entry which is preliminary data.</text>
</comment>
<protein>
    <submittedName>
        <fullName evidence="1">Uncharacterized protein</fullName>
    </submittedName>
</protein>
<feature type="non-terminal residue" evidence="1">
    <location>
        <position position="1"/>
    </location>
</feature>